<protein>
    <recommendedName>
        <fullName evidence="2">Condensin complex subunit 1 C-terminal domain-containing protein</fullName>
    </recommendedName>
</protein>
<evidence type="ECO:0000313" key="3">
    <source>
        <dbReference type="EMBL" id="KAL1502423.1"/>
    </source>
</evidence>
<proteinExistence type="predicted"/>
<dbReference type="InterPro" id="IPR011989">
    <property type="entry name" value="ARM-like"/>
</dbReference>
<dbReference type="Gene3D" id="1.25.10.10">
    <property type="entry name" value="Leucine-rich Repeat Variant"/>
    <property type="match status" value="2"/>
</dbReference>
<evidence type="ECO:0000313" key="4">
    <source>
        <dbReference type="Proteomes" id="UP001566132"/>
    </source>
</evidence>
<dbReference type="AlphaFoldDB" id="A0ABD1EUG0"/>
<feature type="domain" description="Condensin complex subunit 1 C-terminal" evidence="2">
    <location>
        <begin position="133"/>
        <end position="268"/>
    </location>
</feature>
<evidence type="ECO:0000256" key="1">
    <source>
        <dbReference type="SAM" id="MobiDB-lite"/>
    </source>
</evidence>
<sequence>MSSRTILQVFENYQKSRLAFVQTVSDLASRPQNIPYMKSAHALDLLKPLLVDVCPQIKQCAAIALGRLVHNDAEIAEELLDVGLLNMLLHNAGTGNKYQKCAVLFVLRSLCKHNEKMAQAVIKNGALQTFFCCLEDFEPAVKEAAAWGVGYLARHNKNLAEECVNAGVLPLLMLALQEPELSLKQIATSAITDIAKHTENLAMAVVDANIVSYLARNLQNSDEKLKKQCLAALSAIAKHSPELAEVVVEAEVFPTVCQLLSHPCSAVRRNAACLIRDVAKQSLELTQLVVNTGGIGALLEVLFQYPSKELVPMSDVRIPCISAIGFIAGQSSQLAMTVLGCRTIQVLARILKDSDEDNLLTVTAWAIGQIGRHSPEHSAAIASENIFPRLVQLFEKVNSSADLKDKCHGTLKLCLQNCLLVSALEPLLASAPPDILKYVLGQYSKVLPNDPKARRLFVTSDALKKIQLIDAKPGSALMEYIQVINSCFPEEIVRYYTPGYPDTLLEKVEQYEPQLMTVLRETSQINEEMQTDVMKVMSKNQLSSDSESMEIQESAGKKKQIK</sequence>
<feature type="compositionally biased region" description="Polar residues" evidence="1">
    <location>
        <begin position="539"/>
        <end position="551"/>
    </location>
</feature>
<comment type="caution">
    <text evidence="3">The sequence shown here is derived from an EMBL/GenBank/DDBJ whole genome shotgun (WGS) entry which is preliminary data.</text>
</comment>
<organism evidence="3 4">
    <name type="scientific">Hypothenemus hampei</name>
    <name type="common">Coffee berry borer</name>
    <dbReference type="NCBI Taxonomy" id="57062"/>
    <lineage>
        <taxon>Eukaryota</taxon>
        <taxon>Metazoa</taxon>
        <taxon>Ecdysozoa</taxon>
        <taxon>Arthropoda</taxon>
        <taxon>Hexapoda</taxon>
        <taxon>Insecta</taxon>
        <taxon>Pterygota</taxon>
        <taxon>Neoptera</taxon>
        <taxon>Endopterygota</taxon>
        <taxon>Coleoptera</taxon>
        <taxon>Polyphaga</taxon>
        <taxon>Cucujiformia</taxon>
        <taxon>Curculionidae</taxon>
        <taxon>Scolytinae</taxon>
        <taxon>Hypothenemus</taxon>
    </lineage>
</organism>
<dbReference type="InterPro" id="IPR032682">
    <property type="entry name" value="Cnd1_C"/>
</dbReference>
<dbReference type="InterPro" id="IPR000225">
    <property type="entry name" value="Armadillo"/>
</dbReference>
<dbReference type="SUPFAM" id="SSF48371">
    <property type="entry name" value="ARM repeat"/>
    <property type="match status" value="1"/>
</dbReference>
<dbReference type="PANTHER" id="PTHR23314:SF0">
    <property type="entry name" value="SPERM-ASSOCIATED ANTIGEN 6"/>
    <property type="match status" value="1"/>
</dbReference>
<reference evidence="3 4" key="1">
    <citation type="submission" date="2024-05" db="EMBL/GenBank/DDBJ databases">
        <title>Genetic variation in Jamaican populations of the coffee berry borer (Hypothenemus hampei).</title>
        <authorList>
            <person name="Errbii M."/>
            <person name="Myrie A."/>
        </authorList>
    </citation>
    <scope>NUCLEOTIDE SEQUENCE [LARGE SCALE GENOMIC DNA]</scope>
    <source>
        <strain evidence="3">JA-Hopewell-2020-01-JO</strain>
        <tissue evidence="3">Whole body</tissue>
    </source>
</reference>
<dbReference type="PANTHER" id="PTHR23314">
    <property type="entry name" value="SPERM-ASSOCIATED ANTIGEN 6 ARMADILLO REPEAT-CONTAINING"/>
    <property type="match status" value="1"/>
</dbReference>
<dbReference type="Pfam" id="PF12717">
    <property type="entry name" value="Cnd1"/>
    <property type="match status" value="1"/>
</dbReference>
<dbReference type="InterPro" id="IPR016024">
    <property type="entry name" value="ARM-type_fold"/>
</dbReference>
<accession>A0ABD1EUG0</accession>
<dbReference type="SMART" id="SM00185">
    <property type="entry name" value="ARM"/>
    <property type="match status" value="8"/>
</dbReference>
<name>A0ABD1EUG0_HYPHA</name>
<evidence type="ECO:0000259" key="2">
    <source>
        <dbReference type="Pfam" id="PF12717"/>
    </source>
</evidence>
<dbReference type="EMBL" id="JBDJPC010000005">
    <property type="protein sequence ID" value="KAL1502423.1"/>
    <property type="molecule type" value="Genomic_DNA"/>
</dbReference>
<gene>
    <name evidence="3" type="ORF">ABEB36_007564</name>
</gene>
<feature type="region of interest" description="Disordered" evidence="1">
    <location>
        <begin position="539"/>
        <end position="562"/>
    </location>
</feature>
<keyword evidence="4" id="KW-1185">Reference proteome</keyword>
<dbReference type="Proteomes" id="UP001566132">
    <property type="component" value="Unassembled WGS sequence"/>
</dbReference>